<dbReference type="GO" id="GO:0012505">
    <property type="term" value="C:endomembrane system"/>
    <property type="evidence" value="ECO:0007669"/>
    <property type="project" value="UniProtKB-SubCell"/>
</dbReference>
<dbReference type="InterPro" id="IPR050431">
    <property type="entry name" value="Adaptor_comp_med_subunit"/>
</dbReference>
<dbReference type="SUPFAM" id="SSF49447">
    <property type="entry name" value="Second domain of Mu2 adaptin subunit (ap50) of ap2 adaptor"/>
    <property type="match status" value="1"/>
</dbReference>
<dbReference type="EMBL" id="JANTQA010000033">
    <property type="protein sequence ID" value="KAJ3438271.1"/>
    <property type="molecule type" value="Genomic_DNA"/>
</dbReference>
<feature type="domain" description="MHD" evidence="4">
    <location>
        <begin position="16"/>
        <end position="284"/>
    </location>
</feature>
<keyword evidence="2" id="KW-0813">Transport</keyword>
<comment type="caution">
    <text evidence="5">The sequence shown here is derived from an EMBL/GenBank/DDBJ whole genome shotgun (WGS) entry which is preliminary data.</text>
</comment>
<keyword evidence="3" id="KW-0472">Membrane</keyword>
<dbReference type="Gene3D" id="2.60.40.1170">
    <property type="entry name" value="Mu homology domain, subdomain B"/>
    <property type="match status" value="2"/>
</dbReference>
<dbReference type="InterPro" id="IPR028565">
    <property type="entry name" value="MHD"/>
</dbReference>
<dbReference type="Proteomes" id="UP001146793">
    <property type="component" value="Unassembled WGS sequence"/>
</dbReference>
<evidence type="ECO:0000256" key="1">
    <source>
        <dbReference type="ARBA" id="ARBA00004308"/>
    </source>
</evidence>
<dbReference type="InterPro" id="IPR011012">
    <property type="entry name" value="Longin-like_dom_sf"/>
</dbReference>
<gene>
    <name evidence="5" type="ORF">M0812_17452</name>
</gene>
<name>A0AAV7Z868_9EUKA</name>
<dbReference type="PANTHER" id="PTHR10529">
    <property type="entry name" value="AP COMPLEX SUBUNIT MU"/>
    <property type="match status" value="1"/>
</dbReference>
<sequence>MIKSIITLISDYCGVVNESSVRTNFALIYELIDEAIGNIIRGELNGRIKIKSFLNKTTQVEIGFTPIIVGKDNSKFQYQKGITIDDCNFHANCDKTRFERQHIVSLFPPKGEFDLMNYRMSIPNLDAPFRIIPKIDNIKKSFISLKIKVQSNFSEFISARNVLIYFNVPDEVINIPHDFSTGMEQKLFFEKQKRKVTWKINKFFGQSEQVLDCSLILQKELSNIKKIKNQIGDICMEFEIPFYSSSNIQIKTLNTIQTLEKKKKKKTPIKYIRYVSVSKSYFQKL</sequence>
<dbReference type="PROSITE" id="PS51072">
    <property type="entry name" value="MHD"/>
    <property type="match status" value="1"/>
</dbReference>
<evidence type="ECO:0000313" key="5">
    <source>
        <dbReference type="EMBL" id="KAJ3438271.1"/>
    </source>
</evidence>
<dbReference type="Pfam" id="PF00928">
    <property type="entry name" value="Adap_comp_sub"/>
    <property type="match status" value="1"/>
</dbReference>
<evidence type="ECO:0000313" key="6">
    <source>
        <dbReference type="Proteomes" id="UP001146793"/>
    </source>
</evidence>
<protein>
    <submittedName>
        <fullName evidence="5">Ap-4 complex subunit mu-1</fullName>
    </submittedName>
</protein>
<accession>A0AAV7Z868</accession>
<evidence type="ECO:0000256" key="3">
    <source>
        <dbReference type="ARBA" id="ARBA00023136"/>
    </source>
</evidence>
<dbReference type="AlphaFoldDB" id="A0AAV7Z868"/>
<dbReference type="InterPro" id="IPR036168">
    <property type="entry name" value="AP2_Mu_C_sf"/>
</dbReference>
<evidence type="ECO:0000259" key="4">
    <source>
        <dbReference type="PROSITE" id="PS51072"/>
    </source>
</evidence>
<evidence type="ECO:0000256" key="2">
    <source>
        <dbReference type="ARBA" id="ARBA00022448"/>
    </source>
</evidence>
<reference evidence="5" key="1">
    <citation type="submission" date="2022-08" db="EMBL/GenBank/DDBJ databases">
        <title>Novel sulphate-reducing endosymbionts in the free-living metamonad Anaeramoeba.</title>
        <authorList>
            <person name="Jerlstrom-Hultqvist J."/>
            <person name="Cepicka I."/>
            <person name="Gallot-Lavallee L."/>
            <person name="Salas-Leiva D."/>
            <person name="Curtis B.A."/>
            <person name="Zahonova K."/>
            <person name="Pipaliya S."/>
            <person name="Dacks J."/>
            <person name="Roger A.J."/>
        </authorList>
    </citation>
    <scope>NUCLEOTIDE SEQUENCE</scope>
    <source>
        <strain evidence="5">Busselton2</strain>
    </source>
</reference>
<organism evidence="5 6">
    <name type="scientific">Anaeramoeba flamelloides</name>
    <dbReference type="NCBI Taxonomy" id="1746091"/>
    <lineage>
        <taxon>Eukaryota</taxon>
        <taxon>Metamonada</taxon>
        <taxon>Anaeramoebidae</taxon>
        <taxon>Anaeramoeba</taxon>
    </lineage>
</organism>
<proteinExistence type="predicted"/>
<comment type="subcellular location">
    <subcellularLocation>
        <location evidence="1">Endomembrane system</location>
    </subcellularLocation>
</comment>
<dbReference type="Gene3D" id="3.30.450.60">
    <property type="match status" value="1"/>
</dbReference>
<dbReference type="SUPFAM" id="SSF64356">
    <property type="entry name" value="SNARE-like"/>
    <property type="match status" value="1"/>
</dbReference>